<sequence>MIKVCFSAQTVSNLQQINLDDAPQTPSAHCPSFQPSREIGELSWPVSFSSHHLTAGSEAYARYGFEMSMTNTYSQL</sequence>
<evidence type="ECO:0000313" key="1">
    <source>
        <dbReference type="EMBL" id="GIY74315.1"/>
    </source>
</evidence>
<organism evidence="1 2">
    <name type="scientific">Caerostris extrusa</name>
    <name type="common">Bark spider</name>
    <name type="synonym">Caerostris bankana</name>
    <dbReference type="NCBI Taxonomy" id="172846"/>
    <lineage>
        <taxon>Eukaryota</taxon>
        <taxon>Metazoa</taxon>
        <taxon>Ecdysozoa</taxon>
        <taxon>Arthropoda</taxon>
        <taxon>Chelicerata</taxon>
        <taxon>Arachnida</taxon>
        <taxon>Araneae</taxon>
        <taxon>Araneomorphae</taxon>
        <taxon>Entelegynae</taxon>
        <taxon>Araneoidea</taxon>
        <taxon>Araneidae</taxon>
        <taxon>Caerostris</taxon>
    </lineage>
</organism>
<gene>
    <name evidence="1" type="ORF">CEXT_173261</name>
</gene>
<protein>
    <submittedName>
        <fullName evidence="1">Uncharacterized protein</fullName>
    </submittedName>
</protein>
<reference evidence="1 2" key="1">
    <citation type="submission" date="2021-06" db="EMBL/GenBank/DDBJ databases">
        <title>Caerostris extrusa draft genome.</title>
        <authorList>
            <person name="Kono N."/>
            <person name="Arakawa K."/>
        </authorList>
    </citation>
    <scope>NUCLEOTIDE SEQUENCE [LARGE SCALE GENOMIC DNA]</scope>
</reference>
<dbReference type="Proteomes" id="UP001054945">
    <property type="component" value="Unassembled WGS sequence"/>
</dbReference>
<proteinExistence type="predicted"/>
<keyword evidence="2" id="KW-1185">Reference proteome</keyword>
<accession>A0AAV4VWS0</accession>
<dbReference type="EMBL" id="BPLR01015202">
    <property type="protein sequence ID" value="GIY74315.1"/>
    <property type="molecule type" value="Genomic_DNA"/>
</dbReference>
<name>A0AAV4VWS0_CAEEX</name>
<evidence type="ECO:0000313" key="2">
    <source>
        <dbReference type="Proteomes" id="UP001054945"/>
    </source>
</evidence>
<comment type="caution">
    <text evidence="1">The sequence shown here is derived from an EMBL/GenBank/DDBJ whole genome shotgun (WGS) entry which is preliminary data.</text>
</comment>
<dbReference type="AlphaFoldDB" id="A0AAV4VWS0"/>